<evidence type="ECO:0000256" key="1">
    <source>
        <dbReference type="ARBA" id="ARBA00007169"/>
    </source>
</evidence>
<dbReference type="InterPro" id="IPR001031">
    <property type="entry name" value="Thioesterase"/>
</dbReference>
<protein>
    <submittedName>
        <fullName evidence="3">Thioesterase II family protein</fullName>
    </submittedName>
</protein>
<dbReference type="RefSeq" id="WP_345514211.1">
    <property type="nucleotide sequence ID" value="NZ_BAAAXD010000027.1"/>
</dbReference>
<dbReference type="PANTHER" id="PTHR11487:SF0">
    <property type="entry name" value="S-ACYL FATTY ACID SYNTHASE THIOESTERASE, MEDIUM CHAIN"/>
    <property type="match status" value="1"/>
</dbReference>
<evidence type="ECO:0000259" key="2">
    <source>
        <dbReference type="Pfam" id="PF00975"/>
    </source>
</evidence>
<comment type="caution">
    <text evidence="3">The sequence shown here is derived from an EMBL/GenBank/DDBJ whole genome shotgun (WGS) entry which is preliminary data.</text>
</comment>
<dbReference type="SUPFAM" id="SSF53474">
    <property type="entry name" value="alpha/beta-Hydrolases"/>
    <property type="match status" value="1"/>
</dbReference>
<evidence type="ECO:0000313" key="3">
    <source>
        <dbReference type="EMBL" id="MFB9577787.1"/>
    </source>
</evidence>
<organism evidence="3 4">
    <name type="scientific">Streptomyces yanii</name>
    <dbReference type="NCBI Taxonomy" id="78510"/>
    <lineage>
        <taxon>Bacteria</taxon>
        <taxon>Bacillati</taxon>
        <taxon>Actinomycetota</taxon>
        <taxon>Actinomycetes</taxon>
        <taxon>Kitasatosporales</taxon>
        <taxon>Streptomycetaceae</taxon>
        <taxon>Streptomyces</taxon>
    </lineage>
</organism>
<dbReference type="InterPro" id="IPR029058">
    <property type="entry name" value="AB_hydrolase_fold"/>
</dbReference>
<dbReference type="PANTHER" id="PTHR11487">
    <property type="entry name" value="THIOESTERASE"/>
    <property type="match status" value="1"/>
</dbReference>
<reference evidence="3 4" key="1">
    <citation type="submission" date="2024-09" db="EMBL/GenBank/DDBJ databases">
        <authorList>
            <person name="Sun Q."/>
            <person name="Mori K."/>
        </authorList>
    </citation>
    <scope>NUCLEOTIDE SEQUENCE [LARGE SCALE GENOMIC DNA]</scope>
    <source>
        <strain evidence="3 4">JCM 3331</strain>
    </source>
</reference>
<sequence length="254" mass="28027">MGITAERSDGLWFRRLRGTAEPALRLACFPHAGGTASMFRGWRRLLPPDVELLAARYPGRQDRIAEPAVESMDELAERITGALLGLLDRPLALFGHSMGSAVAYAVVAKLSAEHGVNPALLIVSGRPAPHRVEPTTVHHEGDEAIIESLRRLGSTQLDVFDDPDLRELLMPALRADYRVLETGRPHHPVALGTPIVACAGISDPRCGLDGLRSWEELTTSSFTHRVFPGDHFYLEPYEADLVEYFSKHLRAVRN</sequence>
<dbReference type="Proteomes" id="UP001589710">
    <property type="component" value="Unassembled WGS sequence"/>
</dbReference>
<dbReference type="Pfam" id="PF00975">
    <property type="entry name" value="Thioesterase"/>
    <property type="match status" value="1"/>
</dbReference>
<keyword evidence="4" id="KW-1185">Reference proteome</keyword>
<dbReference type="InterPro" id="IPR012223">
    <property type="entry name" value="TEII"/>
</dbReference>
<name>A0ABV5RIV0_9ACTN</name>
<dbReference type="EMBL" id="JBHMCG010000156">
    <property type="protein sequence ID" value="MFB9577787.1"/>
    <property type="molecule type" value="Genomic_DNA"/>
</dbReference>
<accession>A0ABV5RIV0</accession>
<comment type="similarity">
    <text evidence="1">Belongs to the thioesterase family.</text>
</comment>
<evidence type="ECO:0000313" key="4">
    <source>
        <dbReference type="Proteomes" id="UP001589710"/>
    </source>
</evidence>
<feature type="domain" description="Thioesterase" evidence="2">
    <location>
        <begin position="25"/>
        <end position="235"/>
    </location>
</feature>
<proteinExistence type="inferred from homology"/>
<gene>
    <name evidence="3" type="ORF">ACFFTL_37310</name>
</gene>
<dbReference type="Gene3D" id="3.40.50.1820">
    <property type="entry name" value="alpha/beta hydrolase"/>
    <property type="match status" value="1"/>
</dbReference>